<evidence type="ECO:0000313" key="5">
    <source>
        <dbReference type="Proteomes" id="UP000674938"/>
    </source>
</evidence>
<evidence type="ECO:0000313" key="4">
    <source>
        <dbReference type="EMBL" id="MBP1039764.1"/>
    </source>
</evidence>
<dbReference type="Gene3D" id="1.10.357.10">
    <property type="entry name" value="Tetracycline Repressor, domain 2"/>
    <property type="match status" value="1"/>
</dbReference>
<protein>
    <submittedName>
        <fullName evidence="4">TetR/AcrR family transcriptional regulator</fullName>
    </submittedName>
</protein>
<dbReference type="RefSeq" id="WP_209524652.1">
    <property type="nucleotide sequence ID" value="NZ_JAEEGA010000001.1"/>
</dbReference>
<comment type="caution">
    <text evidence="4">The sequence shown here is derived from an EMBL/GenBank/DDBJ whole genome shotgun (WGS) entry which is preliminary data.</text>
</comment>
<dbReference type="Pfam" id="PF00440">
    <property type="entry name" value="TetR_N"/>
    <property type="match status" value="1"/>
</dbReference>
<keyword evidence="1 2" id="KW-0238">DNA-binding</keyword>
<name>A0A940STJ5_9ENTE</name>
<dbReference type="PANTHER" id="PTHR43479">
    <property type="entry name" value="ACREF/ENVCD OPERON REPRESSOR-RELATED"/>
    <property type="match status" value="1"/>
</dbReference>
<dbReference type="SUPFAM" id="SSF46689">
    <property type="entry name" value="Homeodomain-like"/>
    <property type="match status" value="1"/>
</dbReference>
<dbReference type="PROSITE" id="PS01081">
    <property type="entry name" value="HTH_TETR_1"/>
    <property type="match status" value="1"/>
</dbReference>
<dbReference type="InterPro" id="IPR023772">
    <property type="entry name" value="DNA-bd_HTH_TetR-type_CS"/>
</dbReference>
<accession>A0A940STJ5</accession>
<dbReference type="PRINTS" id="PR00455">
    <property type="entry name" value="HTHTETR"/>
</dbReference>
<organism evidence="4 5">
    <name type="scientific">Vagococcus allomyrinae</name>
    <dbReference type="NCBI Taxonomy" id="2794353"/>
    <lineage>
        <taxon>Bacteria</taxon>
        <taxon>Bacillati</taxon>
        <taxon>Bacillota</taxon>
        <taxon>Bacilli</taxon>
        <taxon>Lactobacillales</taxon>
        <taxon>Enterococcaceae</taxon>
        <taxon>Vagococcus</taxon>
    </lineage>
</organism>
<evidence type="ECO:0000256" key="2">
    <source>
        <dbReference type="PROSITE-ProRule" id="PRU00335"/>
    </source>
</evidence>
<evidence type="ECO:0000259" key="3">
    <source>
        <dbReference type="PROSITE" id="PS50977"/>
    </source>
</evidence>
<feature type="DNA-binding region" description="H-T-H motif" evidence="2">
    <location>
        <begin position="35"/>
        <end position="54"/>
    </location>
</feature>
<sequence>MGKVNSRKLELEKTRQAILAVASELFMSKGFKHTSTREIAERVQITQPNLYHHFKNKKDLYLAVITQLTDNVRDDLTVIVKSDLVLDQKLFKMIVLLIDKHPTNLFLMLNDMFVEMEPESHGQLYQIFKGTYSDNFAAVFNQESNQKALREGVTVEDAARFVLYNVSSMLSIQQTYQKTSRHEDIRLFVDFMLHGIIS</sequence>
<dbReference type="AlphaFoldDB" id="A0A940STJ5"/>
<dbReference type="InterPro" id="IPR050624">
    <property type="entry name" value="HTH-type_Tx_Regulator"/>
</dbReference>
<dbReference type="Proteomes" id="UP000674938">
    <property type="component" value="Unassembled WGS sequence"/>
</dbReference>
<dbReference type="PANTHER" id="PTHR43479:SF11">
    <property type="entry name" value="ACREF_ENVCD OPERON REPRESSOR-RELATED"/>
    <property type="match status" value="1"/>
</dbReference>
<keyword evidence="5" id="KW-1185">Reference proteome</keyword>
<dbReference type="GO" id="GO:0003677">
    <property type="term" value="F:DNA binding"/>
    <property type="evidence" value="ECO:0007669"/>
    <property type="project" value="UniProtKB-UniRule"/>
</dbReference>
<feature type="domain" description="HTH tetR-type" evidence="3">
    <location>
        <begin position="12"/>
        <end position="72"/>
    </location>
</feature>
<proteinExistence type="predicted"/>
<dbReference type="EMBL" id="JAEEGA010000001">
    <property type="protein sequence ID" value="MBP1039764.1"/>
    <property type="molecule type" value="Genomic_DNA"/>
</dbReference>
<dbReference type="InterPro" id="IPR009057">
    <property type="entry name" value="Homeodomain-like_sf"/>
</dbReference>
<dbReference type="PROSITE" id="PS50977">
    <property type="entry name" value="HTH_TETR_2"/>
    <property type="match status" value="1"/>
</dbReference>
<dbReference type="InterPro" id="IPR001647">
    <property type="entry name" value="HTH_TetR"/>
</dbReference>
<gene>
    <name evidence="4" type="ORF">I6N95_01955</name>
</gene>
<evidence type="ECO:0000256" key="1">
    <source>
        <dbReference type="ARBA" id="ARBA00023125"/>
    </source>
</evidence>
<reference evidence="4" key="1">
    <citation type="submission" date="2020-12" db="EMBL/GenBank/DDBJ databases">
        <title>Vagococcus allomyrinae sp. nov. and Enterococcus lavae sp. nov., isolated from the larvae of Allomyrina dichotoma.</title>
        <authorList>
            <person name="Lee S.D."/>
        </authorList>
    </citation>
    <scope>NUCLEOTIDE SEQUENCE</scope>
    <source>
        <strain evidence="4">BWB3-3</strain>
    </source>
</reference>